<evidence type="ECO:0000313" key="3">
    <source>
        <dbReference type="Proteomes" id="UP000176944"/>
    </source>
</evidence>
<dbReference type="InterPro" id="IPR008638">
    <property type="entry name" value="FhaB/CdiA-like_TPS"/>
</dbReference>
<dbReference type="Gene3D" id="2.160.20.10">
    <property type="entry name" value="Single-stranded right-handed beta-helix, Pectin lyase-like"/>
    <property type="match status" value="3"/>
</dbReference>
<organism evidence="2 3">
    <name type="scientific">Moorena producens (strain JHB)</name>
    <dbReference type="NCBI Taxonomy" id="1454205"/>
    <lineage>
        <taxon>Bacteria</taxon>
        <taxon>Bacillati</taxon>
        <taxon>Cyanobacteriota</taxon>
        <taxon>Cyanophyceae</taxon>
        <taxon>Coleofasciculales</taxon>
        <taxon>Coleofasciculaceae</taxon>
        <taxon>Moorena</taxon>
    </lineage>
</organism>
<name>A0A1D9G7Q4_MOOP1</name>
<evidence type="ECO:0000259" key="1">
    <source>
        <dbReference type="SMART" id="SM00912"/>
    </source>
</evidence>
<dbReference type="Proteomes" id="UP000176944">
    <property type="component" value="Chromosome"/>
</dbReference>
<dbReference type="AlphaFoldDB" id="A0A1D9G7Q4"/>
<protein>
    <submittedName>
        <fullName evidence="2">Filamentous hemagglutinin N-terminal domain-containing protein</fullName>
    </submittedName>
</protein>
<sequence>MKILRTLVIFGGLSLSGYYGITNSVNPALAQIVPDDTLGDNPTVVKPNVEVKGLPADLIEGGATRGDNLFHSFSDFNVGDLQRVYFANPAGINNILGRVTGSNISKIFGTLGVDGAANLFLLNPNGIVFGANSQLDVAGSFVGSTAKSIVFGNGTEFSATNPEEPPLLTINITPGLQYGKTGLQYGQNPPQPIVNAGNLAVGQGQNVTLVGGSVISTGDILAPGGEINILAVPSETLVQLGQAGQILTLSTPTVPLTPSAPASVTEFLSSLDHDTGVTVSSDGQVTLTDSGTQVPLEPGTVIISGALSAANPFPGQTGGKVTVLGDQVGLFDSASIDVSGNSSGGEALIGGDFQGQGQLPLATATYIGPDTTINADGVSTGNGGLIVIWSNQSTRAYGTLTARGGAQSGNGGLIETSSANFLDVTGVRVDASAANGNAGTWLLDPRNVTLGFADTSNGTFDSNSNIFTPTGDEAVVNIPDIEAQLNAGTNVTITTGNTGTQEGNITADDFGITKTTDGEVTLSLQAANDISLKNVDINANSGFLNLVLEADSDNSGSGDVELMDGSIDTGGGAVTITAAGAIALQDLTINSDTESERNAGDITITAGSLLLENNSDIDSNTKGNSTGNAGNITITVAESVVFRGDSGLGSSTQGKSTGNGGEITITATSVLFEDKGSGIGSNTEGHSSGNGGKITITADSVVFNNQSGIGTNTTGKSTGNGGEITITAGYLLFDDKGTSTGKERTGLGSDTEGHSTGDAGTITITADSVVFRGNSGLGTNTQGKSTGNAGEVTITAGYLLLEDNRTGFGSDTQGNSSGDAGTITITADSVVFRGNSGLGTNTQGKSTGDAGEIIITAGSLLFENQSGIGSNTQGDSSGNAGKITITADSIVLTGDSGIGTNTQGNSTGHAGIIEINADSISLENLSKIESTTDTMGNAGKITINGQSIVLENQARISNNTKENSTGDAGTITINADSISLENNSNISSQTASGDGGNITLTLQDLLLLRNGSQISTSAGTEDQPGNGGDITITADLIVAFLEENSDITANAFDGMGGNITLTAQGIFGFNFPDQLTDFSDITASSERGVDGNITINILGVNPSQGLVELPTTVVDPSTLIAASCTNNVKVGSNTSKGDEFIITGRGGLPPSPLDPIISQTVIADWVTLDNSETENYQSQITPAAREESARKRPRRRIVEAQGWLIGPDGTVILTAFPTTPEAWANSWRKSPSCQDLRRITNGS</sequence>
<gene>
    <name evidence="2" type="ORF">BJP36_30830</name>
</gene>
<evidence type="ECO:0000313" key="2">
    <source>
        <dbReference type="EMBL" id="AOY83658.2"/>
    </source>
</evidence>
<dbReference type="InterPro" id="IPR012334">
    <property type="entry name" value="Pectin_lyas_fold"/>
</dbReference>
<dbReference type="NCBIfam" id="TIGR01901">
    <property type="entry name" value="adhes_NPXG"/>
    <property type="match status" value="1"/>
</dbReference>
<dbReference type="SMART" id="SM00912">
    <property type="entry name" value="Haemagg_act"/>
    <property type="match status" value="1"/>
</dbReference>
<dbReference type="EMBL" id="CP017708">
    <property type="protein sequence ID" value="AOY83658.2"/>
    <property type="molecule type" value="Genomic_DNA"/>
</dbReference>
<dbReference type="SUPFAM" id="SSF51126">
    <property type="entry name" value="Pectin lyase-like"/>
    <property type="match status" value="1"/>
</dbReference>
<accession>A0A1D9G7Q4</accession>
<proteinExistence type="predicted"/>
<reference evidence="3" key="1">
    <citation type="submission" date="2016-10" db="EMBL/GenBank/DDBJ databases">
        <title>Comparative genomics uncovers the prolific and rare metabolic potential of the cyanobacterial genus Moorea.</title>
        <authorList>
            <person name="Leao T."/>
            <person name="Castelao G."/>
            <person name="Korobeynikov A."/>
            <person name="Monroe E.A."/>
            <person name="Podell S."/>
            <person name="Glukhov E."/>
            <person name="Allen E."/>
            <person name="Gerwick W.H."/>
            <person name="Gerwick L."/>
        </authorList>
    </citation>
    <scope>NUCLEOTIDE SEQUENCE [LARGE SCALE GENOMIC DNA]</scope>
    <source>
        <strain evidence="3">JHB</strain>
    </source>
</reference>
<feature type="domain" description="Filamentous haemagglutinin FhaB/tRNA nuclease CdiA-like TPS" evidence="1">
    <location>
        <begin position="38"/>
        <end position="152"/>
    </location>
</feature>
<dbReference type="Pfam" id="PF05860">
    <property type="entry name" value="TPS"/>
    <property type="match status" value="1"/>
</dbReference>
<dbReference type="InterPro" id="IPR011050">
    <property type="entry name" value="Pectin_lyase_fold/virulence"/>
</dbReference>